<proteinExistence type="predicted"/>
<protein>
    <recommendedName>
        <fullName evidence="5">Pilin like competence factor</fullName>
    </recommendedName>
</protein>
<dbReference type="AlphaFoldDB" id="A0A0B2UAB8"/>
<accession>A0A0B2UAB8</accession>
<dbReference type="Pfam" id="PF16732">
    <property type="entry name" value="ComP_DUS"/>
    <property type="match status" value="1"/>
</dbReference>
<dbReference type="GO" id="GO:0043683">
    <property type="term" value="P:type IV pilus assembly"/>
    <property type="evidence" value="ECO:0007669"/>
    <property type="project" value="InterPro"/>
</dbReference>
<dbReference type="PRINTS" id="PR00813">
    <property type="entry name" value="BCTERIALGSPG"/>
</dbReference>
<dbReference type="InterPro" id="IPR012902">
    <property type="entry name" value="N_methyl_site"/>
</dbReference>
<evidence type="ECO:0000313" key="3">
    <source>
        <dbReference type="EMBL" id="KHN67976.1"/>
    </source>
</evidence>
<dbReference type="GO" id="GO:0015628">
    <property type="term" value="P:protein secretion by the type II secretion system"/>
    <property type="evidence" value="ECO:0007669"/>
    <property type="project" value="InterPro"/>
</dbReference>
<comment type="caution">
    <text evidence="3">The sequence shown here is derived from an EMBL/GenBank/DDBJ whole genome shotgun (WGS) entry which is preliminary data.</text>
</comment>
<evidence type="ECO:0000256" key="2">
    <source>
        <dbReference type="SAM" id="Phobius"/>
    </source>
</evidence>
<dbReference type="InterPro" id="IPR031982">
    <property type="entry name" value="PilE-like"/>
</dbReference>
<evidence type="ECO:0000313" key="4">
    <source>
        <dbReference type="Proteomes" id="UP000031012"/>
    </source>
</evidence>
<dbReference type="Gene3D" id="3.30.700.10">
    <property type="entry name" value="Glycoprotein, Type 4 Pilin"/>
    <property type="match status" value="1"/>
</dbReference>
<organism evidence="3 4">
    <name type="scientific">Acinetobacter oleivorans</name>
    <dbReference type="NCBI Taxonomy" id="1148157"/>
    <lineage>
        <taxon>Bacteria</taxon>
        <taxon>Pseudomonadati</taxon>
        <taxon>Pseudomonadota</taxon>
        <taxon>Gammaproteobacteria</taxon>
        <taxon>Moraxellales</taxon>
        <taxon>Moraxellaceae</taxon>
        <taxon>Acinetobacter</taxon>
    </lineage>
</organism>
<dbReference type="Proteomes" id="UP000031012">
    <property type="component" value="Unassembled WGS sequence"/>
</dbReference>
<evidence type="ECO:0000256" key="1">
    <source>
        <dbReference type="ARBA" id="ARBA00022481"/>
    </source>
</evidence>
<sequence length="166" mass="18234">MKKNTGFTLIELMVVVMIVAIFAAIAIPSYQAQIRRADTAAVQQELLKLAGQLERYKSQNFSYHGFDPKYLYGQTLAMSSLDFPSSTNKKYTITLVDISETDPTTLLASSAGLGQRWAISAIPETTGYEALLVTSTGIKCKSKYLVANDLTNINNYTGCATNAEKW</sequence>
<keyword evidence="2" id="KW-1133">Transmembrane helix</keyword>
<reference evidence="3 4" key="1">
    <citation type="submission" date="2014-03" db="EMBL/GenBank/DDBJ databases">
        <title>Genome sequence of the diesel-degrader and plant-growth promoter Acinetobacter oleivorans PF-1 isolated from the roots of poplar tree.</title>
        <authorList>
            <person name="Gkorezis P."/>
            <person name="van Hamme J."/>
            <person name="Rineau F."/>
            <person name="Vangronsveld J."/>
            <person name="Francetti A."/>
        </authorList>
    </citation>
    <scope>NUCLEOTIDE SEQUENCE [LARGE SCALE GENOMIC DNA]</scope>
    <source>
        <strain evidence="3 4">PF1</strain>
    </source>
</reference>
<dbReference type="PANTHER" id="PTHR30093">
    <property type="entry name" value="GENERAL SECRETION PATHWAY PROTEIN G"/>
    <property type="match status" value="1"/>
</dbReference>
<gene>
    <name evidence="3" type="ORF">DH17_09635</name>
</gene>
<keyword evidence="1" id="KW-0488">Methylation</keyword>
<dbReference type="GO" id="GO:0015627">
    <property type="term" value="C:type II protein secretion system complex"/>
    <property type="evidence" value="ECO:0007669"/>
    <property type="project" value="InterPro"/>
</dbReference>
<dbReference type="Pfam" id="PF07963">
    <property type="entry name" value="N_methyl"/>
    <property type="match status" value="1"/>
</dbReference>
<dbReference type="PANTHER" id="PTHR30093:SF47">
    <property type="entry name" value="TYPE IV PILUS NON-CORE MINOR PILIN PILE"/>
    <property type="match status" value="1"/>
</dbReference>
<keyword evidence="2" id="KW-0472">Membrane</keyword>
<name>A0A0B2UAB8_9GAMM</name>
<dbReference type="NCBIfam" id="TIGR02532">
    <property type="entry name" value="IV_pilin_GFxxxE"/>
    <property type="match status" value="1"/>
</dbReference>
<evidence type="ECO:0008006" key="5">
    <source>
        <dbReference type="Google" id="ProtNLM"/>
    </source>
</evidence>
<dbReference type="PROSITE" id="PS00409">
    <property type="entry name" value="PROKAR_NTER_METHYL"/>
    <property type="match status" value="1"/>
</dbReference>
<feature type="transmembrane region" description="Helical" evidence="2">
    <location>
        <begin position="6"/>
        <end position="27"/>
    </location>
</feature>
<dbReference type="EMBL" id="JHQK01000003">
    <property type="protein sequence ID" value="KHN67976.1"/>
    <property type="molecule type" value="Genomic_DNA"/>
</dbReference>
<keyword evidence="2" id="KW-0812">Transmembrane</keyword>
<dbReference type="InterPro" id="IPR000983">
    <property type="entry name" value="Bac_GSPG_pilin"/>
</dbReference>
<dbReference type="SUPFAM" id="SSF54523">
    <property type="entry name" value="Pili subunits"/>
    <property type="match status" value="1"/>
</dbReference>
<dbReference type="InterPro" id="IPR045584">
    <property type="entry name" value="Pilin-like"/>
</dbReference>